<accession>A0AAD5X924</accession>
<dbReference type="Pfam" id="PF00534">
    <property type="entry name" value="Glycos_transf_1"/>
    <property type="match status" value="1"/>
</dbReference>
<dbReference type="Proteomes" id="UP001211907">
    <property type="component" value="Unassembled WGS sequence"/>
</dbReference>
<reference evidence="5" key="1">
    <citation type="submission" date="2020-05" db="EMBL/GenBank/DDBJ databases">
        <title>Phylogenomic resolution of chytrid fungi.</title>
        <authorList>
            <person name="Stajich J.E."/>
            <person name="Amses K."/>
            <person name="Simmons R."/>
            <person name="Seto K."/>
            <person name="Myers J."/>
            <person name="Bonds A."/>
            <person name="Quandt C.A."/>
            <person name="Barry K."/>
            <person name="Liu P."/>
            <person name="Grigoriev I."/>
            <person name="Longcore J.E."/>
            <person name="James T.Y."/>
        </authorList>
    </citation>
    <scope>NUCLEOTIDE SEQUENCE</scope>
    <source>
        <strain evidence="5">JEL0513</strain>
    </source>
</reference>
<feature type="domain" description="PIGA GPI anchor biosynthesis" evidence="4">
    <location>
        <begin position="43"/>
        <end position="132"/>
    </location>
</feature>
<proteinExistence type="predicted"/>
<evidence type="ECO:0000256" key="2">
    <source>
        <dbReference type="ARBA" id="ARBA00022676"/>
    </source>
</evidence>
<sequence>MGKKQNKEKEKNALESQRRLHICVVIRKGFTHRKLVQVVIITHAYDSRTGVRYLTSGAKAYYLPHWLVTDQVSLPTIYSFFPLFRYIVIRERIDIVHGHQAFSSMCHEAIINAKTMGLPAVFTDHSLFRFDDVSSVLTNKLLKFSLTDVDHNTVLRASLDPEIVSVIPNAVVADDFFPDPGARDSTKITIVVISRLVYRKGTDLLVSVIPRVCALFPQVEFIIGGDGAKRVEVDQMREKYLLQDRVKVLGSVKHENVRDVLVLGHIFLNTSLTEAFCIAIVEAACCG</sequence>
<dbReference type="InterPro" id="IPR013234">
    <property type="entry name" value="PIGA_GPI_anchor_biosynthesis"/>
</dbReference>
<organism evidence="5 6">
    <name type="scientific">Physocladia obscura</name>
    <dbReference type="NCBI Taxonomy" id="109957"/>
    <lineage>
        <taxon>Eukaryota</taxon>
        <taxon>Fungi</taxon>
        <taxon>Fungi incertae sedis</taxon>
        <taxon>Chytridiomycota</taxon>
        <taxon>Chytridiomycota incertae sedis</taxon>
        <taxon>Chytridiomycetes</taxon>
        <taxon>Chytridiales</taxon>
        <taxon>Chytriomycetaceae</taxon>
        <taxon>Physocladia</taxon>
    </lineage>
</organism>
<comment type="caution">
    <text evidence="5">The sequence shown here is derived from an EMBL/GenBank/DDBJ whole genome shotgun (WGS) entry which is preliminary data.</text>
</comment>
<evidence type="ECO:0000313" key="5">
    <source>
        <dbReference type="EMBL" id="KAJ3095063.1"/>
    </source>
</evidence>
<evidence type="ECO:0000259" key="3">
    <source>
        <dbReference type="Pfam" id="PF00534"/>
    </source>
</evidence>
<comment type="function">
    <text evidence="1">Catalytic subunit in the complex catalyzing the transfer of N-acetylglucosamine from UDP-N-acetylglucosamine to phosphatidylinositol, the first step of GPI biosynthesis.</text>
</comment>
<dbReference type="GO" id="GO:0017176">
    <property type="term" value="F:phosphatidylinositol N-acetylglucosaminyltransferase activity"/>
    <property type="evidence" value="ECO:0007669"/>
    <property type="project" value="TreeGrafter"/>
</dbReference>
<dbReference type="Gene3D" id="3.40.50.2000">
    <property type="entry name" value="Glycogen Phosphorylase B"/>
    <property type="match status" value="2"/>
</dbReference>
<evidence type="ECO:0000256" key="1">
    <source>
        <dbReference type="ARBA" id="ARBA00003265"/>
    </source>
</evidence>
<dbReference type="AlphaFoldDB" id="A0AAD5X924"/>
<dbReference type="GO" id="GO:0006506">
    <property type="term" value="P:GPI anchor biosynthetic process"/>
    <property type="evidence" value="ECO:0007669"/>
    <property type="project" value="InterPro"/>
</dbReference>
<name>A0AAD5X924_9FUNG</name>
<feature type="non-terminal residue" evidence="5">
    <location>
        <position position="287"/>
    </location>
</feature>
<keyword evidence="2" id="KW-0808">Transferase</keyword>
<dbReference type="SUPFAM" id="SSF53756">
    <property type="entry name" value="UDP-Glycosyltransferase/glycogen phosphorylase"/>
    <property type="match status" value="1"/>
</dbReference>
<keyword evidence="6" id="KW-1185">Reference proteome</keyword>
<keyword evidence="2" id="KW-0328">Glycosyltransferase</keyword>
<dbReference type="Pfam" id="PF08288">
    <property type="entry name" value="PIGA"/>
    <property type="match status" value="1"/>
</dbReference>
<evidence type="ECO:0000313" key="6">
    <source>
        <dbReference type="Proteomes" id="UP001211907"/>
    </source>
</evidence>
<dbReference type="PANTHER" id="PTHR45871:SF1">
    <property type="entry name" value="PHOSPHATIDYLINOSITOL N-ACETYLGLUCOSAMINYLTRANSFERASE SUBUNIT A"/>
    <property type="match status" value="1"/>
</dbReference>
<dbReference type="EMBL" id="JADGJH010002755">
    <property type="protein sequence ID" value="KAJ3095063.1"/>
    <property type="molecule type" value="Genomic_DNA"/>
</dbReference>
<dbReference type="PANTHER" id="PTHR45871">
    <property type="entry name" value="N-ACETYLGLUCOSAMINYL-PHOSPHATIDYLINOSITOL BIOSYNTHETIC PROTEIN"/>
    <property type="match status" value="1"/>
</dbReference>
<dbReference type="GO" id="GO:0000506">
    <property type="term" value="C:glycosylphosphatidylinositol-N-acetylglucosaminyltransferase (GPI-GnT) complex"/>
    <property type="evidence" value="ECO:0007669"/>
    <property type="project" value="TreeGrafter"/>
</dbReference>
<protein>
    <submittedName>
        <fullName evidence="5">Uncharacterized protein</fullName>
    </submittedName>
</protein>
<dbReference type="InterPro" id="IPR001296">
    <property type="entry name" value="Glyco_trans_1"/>
</dbReference>
<feature type="domain" description="Glycosyl transferase family 1" evidence="3">
    <location>
        <begin position="180"/>
        <end position="287"/>
    </location>
</feature>
<evidence type="ECO:0000259" key="4">
    <source>
        <dbReference type="Pfam" id="PF08288"/>
    </source>
</evidence>
<gene>
    <name evidence="5" type="ORF">HK100_005930</name>
</gene>